<keyword evidence="7" id="KW-0675">Receptor</keyword>
<evidence type="ECO:0000256" key="3">
    <source>
        <dbReference type="SAM" id="MobiDB-lite"/>
    </source>
</evidence>
<keyword evidence="7" id="KW-0418">Kinase</keyword>
<dbReference type="Pfam" id="PF01657">
    <property type="entry name" value="Stress-antifung"/>
    <property type="match status" value="2"/>
</dbReference>
<dbReference type="PANTHER" id="PTHR32099">
    <property type="entry name" value="CYSTEINE-RICH REPEAT SECRETORY PROTEIN"/>
    <property type="match status" value="1"/>
</dbReference>
<dbReference type="CDD" id="cd23509">
    <property type="entry name" value="Gnk2-like"/>
    <property type="match status" value="2"/>
</dbReference>
<feature type="region of interest" description="Disordered" evidence="3">
    <location>
        <begin position="383"/>
        <end position="403"/>
    </location>
</feature>
<dbReference type="Proteomes" id="UP000634136">
    <property type="component" value="Unassembled WGS sequence"/>
</dbReference>
<evidence type="ECO:0000256" key="2">
    <source>
        <dbReference type="ARBA" id="ARBA00022737"/>
    </source>
</evidence>
<evidence type="ECO:0000313" key="8">
    <source>
        <dbReference type="Proteomes" id="UP000634136"/>
    </source>
</evidence>
<dbReference type="InterPro" id="IPR038408">
    <property type="entry name" value="GNK2_sf"/>
</dbReference>
<keyword evidence="4" id="KW-1133">Transmembrane helix</keyword>
<protein>
    <submittedName>
        <fullName evidence="7">Cysteine-rich receptor-like protein kinase 10</fullName>
    </submittedName>
</protein>
<evidence type="ECO:0000256" key="1">
    <source>
        <dbReference type="ARBA" id="ARBA00022729"/>
    </source>
</evidence>
<feature type="domain" description="Gnk2-homologous" evidence="6">
    <location>
        <begin position="28"/>
        <end position="127"/>
    </location>
</feature>
<dbReference type="FunFam" id="3.30.430.20:FF:000012">
    <property type="entry name" value="Cysteine-rich receptor-like protein kinase 25"/>
    <property type="match status" value="1"/>
</dbReference>
<dbReference type="GO" id="GO:0016301">
    <property type="term" value="F:kinase activity"/>
    <property type="evidence" value="ECO:0007669"/>
    <property type="project" value="UniProtKB-KW"/>
</dbReference>
<evidence type="ECO:0000256" key="5">
    <source>
        <dbReference type="SAM" id="SignalP"/>
    </source>
</evidence>
<evidence type="ECO:0000259" key="6">
    <source>
        <dbReference type="PROSITE" id="PS51473"/>
    </source>
</evidence>
<proteinExistence type="predicted"/>
<reference evidence="7" key="1">
    <citation type="submission" date="2020-09" db="EMBL/GenBank/DDBJ databases">
        <title>Genome-Enabled Discovery of Anthraquinone Biosynthesis in Senna tora.</title>
        <authorList>
            <person name="Kang S.-H."/>
            <person name="Pandey R.P."/>
            <person name="Lee C.-M."/>
            <person name="Sim J.-S."/>
            <person name="Jeong J.-T."/>
            <person name="Choi B.-S."/>
            <person name="Jung M."/>
            <person name="Ginzburg D."/>
            <person name="Zhao K."/>
            <person name="Won S.Y."/>
            <person name="Oh T.-J."/>
            <person name="Yu Y."/>
            <person name="Kim N.-H."/>
            <person name="Lee O.R."/>
            <person name="Lee T.-H."/>
            <person name="Bashyal P."/>
            <person name="Kim T.-S."/>
            <person name="Lee W.-H."/>
            <person name="Kawkins C."/>
            <person name="Kim C.-K."/>
            <person name="Kim J.S."/>
            <person name="Ahn B.O."/>
            <person name="Rhee S.Y."/>
            <person name="Sohng J.K."/>
        </authorList>
    </citation>
    <scope>NUCLEOTIDE SEQUENCE</scope>
    <source>
        <tissue evidence="7">Leaf</tissue>
    </source>
</reference>
<dbReference type="PANTHER" id="PTHR32099:SF42">
    <property type="entry name" value="CYSTEINE-RICH RECEPTOR-LIKE PROTEIN KINASE 9-RELATED"/>
    <property type="match status" value="1"/>
</dbReference>
<accession>A0A834X9R5</accession>
<feature type="chain" id="PRO_5032502335" evidence="5">
    <location>
        <begin position="26"/>
        <end position="420"/>
    </location>
</feature>
<dbReference type="OrthoDB" id="1418690at2759"/>
<dbReference type="InterPro" id="IPR011009">
    <property type="entry name" value="Kinase-like_dom_sf"/>
</dbReference>
<dbReference type="AlphaFoldDB" id="A0A834X9R5"/>
<dbReference type="Gene3D" id="3.30.430.20">
    <property type="entry name" value="Gnk2 domain, C-X8-C-X2-C motif"/>
    <property type="match status" value="2"/>
</dbReference>
<keyword evidence="4" id="KW-0472">Membrane</keyword>
<organism evidence="7 8">
    <name type="scientific">Senna tora</name>
    <dbReference type="NCBI Taxonomy" id="362788"/>
    <lineage>
        <taxon>Eukaryota</taxon>
        <taxon>Viridiplantae</taxon>
        <taxon>Streptophyta</taxon>
        <taxon>Embryophyta</taxon>
        <taxon>Tracheophyta</taxon>
        <taxon>Spermatophyta</taxon>
        <taxon>Magnoliopsida</taxon>
        <taxon>eudicotyledons</taxon>
        <taxon>Gunneridae</taxon>
        <taxon>Pentapetalae</taxon>
        <taxon>rosids</taxon>
        <taxon>fabids</taxon>
        <taxon>Fabales</taxon>
        <taxon>Fabaceae</taxon>
        <taxon>Caesalpinioideae</taxon>
        <taxon>Cassia clade</taxon>
        <taxon>Senna</taxon>
    </lineage>
</organism>
<keyword evidence="2" id="KW-0677">Repeat</keyword>
<keyword evidence="7" id="KW-0808">Transferase</keyword>
<dbReference type="FunFam" id="3.30.430.20:FF:000003">
    <property type="entry name" value="Cysteine-rich RLK (RECEPTOR-like protein kinase) 10"/>
    <property type="match status" value="1"/>
</dbReference>
<keyword evidence="1 5" id="KW-0732">Signal</keyword>
<dbReference type="Gene3D" id="3.30.200.20">
    <property type="entry name" value="Phosphorylase Kinase, domain 1"/>
    <property type="match status" value="1"/>
</dbReference>
<keyword evidence="8" id="KW-1185">Reference proteome</keyword>
<dbReference type="PROSITE" id="PS51473">
    <property type="entry name" value="GNK2"/>
    <property type="match status" value="2"/>
</dbReference>
<feature type="domain" description="Gnk2-homologous" evidence="6">
    <location>
        <begin position="132"/>
        <end position="238"/>
    </location>
</feature>
<dbReference type="InterPro" id="IPR002902">
    <property type="entry name" value="GNK2"/>
</dbReference>
<name>A0A834X9R5_9FABA</name>
<evidence type="ECO:0000313" key="7">
    <source>
        <dbReference type="EMBL" id="KAF7840695.1"/>
    </source>
</evidence>
<dbReference type="EMBL" id="JAAIUW010000002">
    <property type="protein sequence ID" value="KAF7840695.1"/>
    <property type="molecule type" value="Genomic_DNA"/>
</dbReference>
<comment type="caution">
    <text evidence="7">The sequence shown here is derived from an EMBL/GenBank/DDBJ whole genome shotgun (WGS) entry which is preliminary data.</text>
</comment>
<evidence type="ECO:0000256" key="4">
    <source>
        <dbReference type="SAM" id="Phobius"/>
    </source>
</evidence>
<gene>
    <name evidence="7" type="ORF">G2W53_002993</name>
</gene>
<dbReference type="SUPFAM" id="SSF56112">
    <property type="entry name" value="Protein kinase-like (PK-like)"/>
    <property type="match status" value="1"/>
</dbReference>
<feature type="transmembrane region" description="Helical" evidence="4">
    <location>
        <begin position="262"/>
        <end position="286"/>
    </location>
</feature>
<keyword evidence="4" id="KW-0812">Transmembrane</keyword>
<sequence length="420" mass="45669">MSSTPTMSLFILLSLFGFLAIKVESAPTYSFHSCTDTYTFKPNTTYSTNLNLLLSSLTSNASLHDGFLRTSVAPINGLFLCRGDASPALCQDCVAAAADDILRRCPNQTESIIWYDTCLLRYSNQSFNNIVPSVSLQSNTTVASSEQSQFEQSLSDMMNDLKSEANSQTGKKFATKEVNFTSSQTLYGLAQCYPDLSSFDCNMCLESAVAALPSCCSGRKGARVLLPACNIRYEFYLFYNITHTSSSSPPSPPSSSSGKSNISIVVAIVIPIVVALALFVAGCCFLRRRANKKKYTTFKQDDGSGFGAVYKGILPNGHEIAVKRLSLTSLQGALEFRNEAALVAKLQHRNLENPSDRPSMATIALMLNSYSVTLSLPRQPASFMRGRTPNRLKNGVDSDQSSCSIPWSANEASITGVYPR</sequence>
<feature type="signal peptide" evidence="5">
    <location>
        <begin position="1"/>
        <end position="25"/>
    </location>
</feature>